<reference evidence="2 3" key="1">
    <citation type="submission" date="2016-12" db="EMBL/GenBank/DDBJ databases">
        <title>Diversity of luminous bacteria.</title>
        <authorList>
            <person name="Yoshizawa S."/>
            <person name="Kogure K."/>
        </authorList>
    </citation>
    <scope>NUCLEOTIDE SEQUENCE [LARGE SCALE GENOMIC DNA]</scope>
    <source>
        <strain evidence="2 3">SA4-48</strain>
    </source>
</reference>
<dbReference type="PANTHER" id="PTHR30105:SF2">
    <property type="entry name" value="DIVERGENT POLYSACCHARIDE DEACETYLASE SUPERFAMILY"/>
    <property type="match status" value="1"/>
</dbReference>
<gene>
    <name evidence="2" type="ORF">BTO11_01400</name>
</gene>
<proteinExistence type="predicted"/>
<dbReference type="AlphaFoldDB" id="A0A2S7URS3"/>
<dbReference type="GO" id="GO:0005975">
    <property type="term" value="P:carbohydrate metabolic process"/>
    <property type="evidence" value="ECO:0007669"/>
    <property type="project" value="InterPro"/>
</dbReference>
<dbReference type="PANTHER" id="PTHR30105">
    <property type="entry name" value="UNCHARACTERIZED YIBQ-RELATED"/>
    <property type="match status" value="1"/>
</dbReference>
<dbReference type="Pfam" id="PF04748">
    <property type="entry name" value="Polysacc_deac_2"/>
    <property type="match status" value="1"/>
</dbReference>
<comment type="caution">
    <text evidence="2">The sequence shown here is derived from an EMBL/GenBank/DDBJ whole genome shotgun (WGS) entry which is preliminary data.</text>
</comment>
<dbReference type="SUPFAM" id="SSF88713">
    <property type="entry name" value="Glycoside hydrolase/deacetylase"/>
    <property type="match status" value="1"/>
</dbReference>
<keyword evidence="3" id="KW-1185">Reference proteome</keyword>
<evidence type="ECO:0000313" key="3">
    <source>
        <dbReference type="Proteomes" id="UP000239007"/>
    </source>
</evidence>
<dbReference type="Gene3D" id="3.20.20.370">
    <property type="entry name" value="Glycoside hydrolase/deacetylase"/>
    <property type="match status" value="1"/>
</dbReference>
<dbReference type="EMBL" id="MSCH01000003">
    <property type="protein sequence ID" value="PQJ52439.1"/>
    <property type="molecule type" value="Genomic_DNA"/>
</dbReference>
<feature type="chain" id="PRO_5015647914" description="Divergent polysaccharide deacetylase family protein" evidence="1">
    <location>
        <begin position="23"/>
        <end position="258"/>
    </location>
</feature>
<dbReference type="OrthoDB" id="9784811at2"/>
<evidence type="ECO:0008006" key="4">
    <source>
        <dbReference type="Google" id="ProtNLM"/>
    </source>
</evidence>
<organism evidence="2 3">
    <name type="scientific">Psychrosphaera saromensis</name>
    <dbReference type="NCBI Taxonomy" id="716813"/>
    <lineage>
        <taxon>Bacteria</taxon>
        <taxon>Pseudomonadati</taxon>
        <taxon>Pseudomonadota</taxon>
        <taxon>Gammaproteobacteria</taxon>
        <taxon>Alteromonadales</taxon>
        <taxon>Pseudoalteromonadaceae</taxon>
        <taxon>Psychrosphaera</taxon>
    </lineage>
</organism>
<dbReference type="InterPro" id="IPR011330">
    <property type="entry name" value="Glyco_hydro/deAcase_b/a-brl"/>
</dbReference>
<dbReference type="Proteomes" id="UP000239007">
    <property type="component" value="Unassembled WGS sequence"/>
</dbReference>
<dbReference type="InterPro" id="IPR006837">
    <property type="entry name" value="Divergent_DAC"/>
</dbReference>
<feature type="signal peptide" evidence="1">
    <location>
        <begin position="1"/>
        <end position="22"/>
    </location>
</feature>
<protein>
    <recommendedName>
        <fullName evidence="4">Divergent polysaccharide deacetylase family protein</fullName>
    </recommendedName>
</protein>
<dbReference type="CDD" id="cd10936">
    <property type="entry name" value="CE4_DAC2"/>
    <property type="match status" value="1"/>
</dbReference>
<evidence type="ECO:0000313" key="2">
    <source>
        <dbReference type="EMBL" id="PQJ52439.1"/>
    </source>
</evidence>
<dbReference type="RefSeq" id="WP_105050900.1">
    <property type="nucleotide sequence ID" value="NZ_BMYG01000005.1"/>
</dbReference>
<accession>A0A2S7URS3</accession>
<sequence>MRIIKSITLVLLYILSVGFAHAAKIAIVIDDIGNQLSDEKLLNLNEHLTYAILPHTPYSFIFSKKAAELQRDILIHLPMQATTKNILLGPGALTEDMSKRQYQQTLIAAIEDIPYAIGINNHMGSLLTRLDKPMRWTMELLQQHNMFFLDSKTTVYSKVESIADQYGVNALHRNIFLDNVKKPNVMDIQFKRLISIAQEYGSAIAIAHPYPETYEFLRDNLPLLSSMGIELVPLSRLLPTELTINNNFIAPDSKQVVN</sequence>
<name>A0A2S7URS3_9GAMM</name>
<keyword evidence="1" id="KW-0732">Signal</keyword>
<evidence type="ECO:0000256" key="1">
    <source>
        <dbReference type="SAM" id="SignalP"/>
    </source>
</evidence>